<organism evidence="1 2">
    <name type="scientific">Arctium lappa</name>
    <name type="common">Greater burdock</name>
    <name type="synonym">Lappa major</name>
    <dbReference type="NCBI Taxonomy" id="4217"/>
    <lineage>
        <taxon>Eukaryota</taxon>
        <taxon>Viridiplantae</taxon>
        <taxon>Streptophyta</taxon>
        <taxon>Embryophyta</taxon>
        <taxon>Tracheophyta</taxon>
        <taxon>Spermatophyta</taxon>
        <taxon>Magnoliopsida</taxon>
        <taxon>eudicotyledons</taxon>
        <taxon>Gunneridae</taxon>
        <taxon>Pentapetalae</taxon>
        <taxon>asterids</taxon>
        <taxon>campanulids</taxon>
        <taxon>Asterales</taxon>
        <taxon>Asteraceae</taxon>
        <taxon>Carduoideae</taxon>
        <taxon>Cardueae</taxon>
        <taxon>Arctiinae</taxon>
        <taxon>Arctium</taxon>
    </lineage>
</organism>
<sequence>MSIINEQYKDRVLALPKDESWIINDLCYCVTTKCDVEGYDGDVCYAMGDDDEDGMEDDDDGMESDWKVCISQRT</sequence>
<dbReference type="EMBL" id="CM042056">
    <property type="protein sequence ID" value="KAI3696672.1"/>
    <property type="molecule type" value="Genomic_DNA"/>
</dbReference>
<gene>
    <name evidence="1" type="ORF">L6452_29134</name>
</gene>
<dbReference type="Proteomes" id="UP001055879">
    <property type="component" value="Linkage Group LG10"/>
</dbReference>
<proteinExistence type="predicted"/>
<accession>A0ACB8ZGH9</accession>
<comment type="caution">
    <text evidence="1">The sequence shown here is derived from an EMBL/GenBank/DDBJ whole genome shotgun (WGS) entry which is preliminary data.</text>
</comment>
<reference evidence="2" key="1">
    <citation type="journal article" date="2022" name="Mol. Ecol. Resour.">
        <title>The genomes of chicory, endive, great burdock and yacon provide insights into Asteraceae palaeo-polyploidization history and plant inulin production.</title>
        <authorList>
            <person name="Fan W."/>
            <person name="Wang S."/>
            <person name="Wang H."/>
            <person name="Wang A."/>
            <person name="Jiang F."/>
            <person name="Liu H."/>
            <person name="Zhao H."/>
            <person name="Xu D."/>
            <person name="Zhang Y."/>
        </authorList>
    </citation>
    <scope>NUCLEOTIDE SEQUENCE [LARGE SCALE GENOMIC DNA]</scope>
    <source>
        <strain evidence="2">cv. Niubang</strain>
    </source>
</reference>
<reference evidence="1 2" key="2">
    <citation type="journal article" date="2022" name="Mol. Ecol. Resour.">
        <title>The genomes of chicory, endive, great burdock and yacon provide insights into Asteraceae paleo-polyploidization history and plant inulin production.</title>
        <authorList>
            <person name="Fan W."/>
            <person name="Wang S."/>
            <person name="Wang H."/>
            <person name="Wang A."/>
            <person name="Jiang F."/>
            <person name="Liu H."/>
            <person name="Zhao H."/>
            <person name="Xu D."/>
            <person name="Zhang Y."/>
        </authorList>
    </citation>
    <scope>NUCLEOTIDE SEQUENCE [LARGE SCALE GENOMIC DNA]</scope>
    <source>
        <strain evidence="2">cv. Niubang</strain>
    </source>
</reference>
<name>A0ACB8ZGH9_ARCLA</name>
<evidence type="ECO:0000313" key="1">
    <source>
        <dbReference type="EMBL" id="KAI3696672.1"/>
    </source>
</evidence>
<protein>
    <submittedName>
        <fullName evidence="1">Uncharacterized protein</fullName>
    </submittedName>
</protein>
<keyword evidence="2" id="KW-1185">Reference proteome</keyword>
<evidence type="ECO:0000313" key="2">
    <source>
        <dbReference type="Proteomes" id="UP001055879"/>
    </source>
</evidence>